<feature type="binding site" evidence="3">
    <location>
        <begin position="98"/>
        <end position="100"/>
    </location>
    <ligand>
        <name>substrate</name>
    </ligand>
</feature>
<keyword evidence="3" id="KW-0963">Cytoplasm</keyword>
<comment type="pathway">
    <text evidence="3">Carbohydrate metabolism; tricarboxylic acid cycle; (S)-malate from fumarate: step 1/1.</text>
</comment>
<reference evidence="7 8" key="1">
    <citation type="submission" date="2019-12" db="EMBL/GenBank/DDBJ databases">
        <title>Genomic-based taxomic classification of the family Erythrobacteraceae.</title>
        <authorList>
            <person name="Xu L."/>
        </authorList>
    </citation>
    <scope>NUCLEOTIDE SEQUENCE [LARGE SCALE GENOMIC DNA]</scope>
    <source>
        <strain evidence="7 8">H32</strain>
    </source>
</reference>
<comment type="function">
    <text evidence="3">Involved in the TCA cycle. Catalyzes the stereospecific interconversion of fumarate to L-malate.</text>
</comment>
<protein>
    <recommendedName>
        <fullName evidence="3">Fumarate hydratase class II</fullName>
        <shortName evidence="3">Fumarase C</shortName>
        <ecNumber evidence="3">4.2.1.2</ecNumber>
    </recommendedName>
    <alternativeName>
        <fullName evidence="3">Aerobic fumarase</fullName>
    </alternativeName>
    <alternativeName>
        <fullName evidence="3">Iron-independent fumarase</fullName>
    </alternativeName>
</protein>
<dbReference type="Gene3D" id="1.20.200.10">
    <property type="entry name" value="Fumarase/aspartase (Central domain)"/>
    <property type="match status" value="1"/>
</dbReference>
<feature type="active site" evidence="3">
    <location>
        <position position="318"/>
    </location>
</feature>
<dbReference type="Proteomes" id="UP000444401">
    <property type="component" value="Unassembled WGS sequence"/>
</dbReference>
<feature type="domain" description="Fumarase C C-terminal" evidence="6">
    <location>
        <begin position="408"/>
        <end position="460"/>
    </location>
</feature>
<evidence type="ECO:0000256" key="4">
    <source>
        <dbReference type="SAM" id="MobiDB-lite"/>
    </source>
</evidence>
<dbReference type="Pfam" id="PF10415">
    <property type="entry name" value="FumaraseC_C"/>
    <property type="match status" value="1"/>
</dbReference>
<organism evidence="7 8">
    <name type="scientific">Pelagerythrobacter marinus</name>
    <dbReference type="NCBI Taxonomy" id="538382"/>
    <lineage>
        <taxon>Bacteria</taxon>
        <taxon>Pseudomonadati</taxon>
        <taxon>Pseudomonadota</taxon>
        <taxon>Alphaproteobacteria</taxon>
        <taxon>Sphingomonadales</taxon>
        <taxon>Erythrobacteraceae</taxon>
        <taxon>Pelagerythrobacter</taxon>
    </lineage>
</organism>
<evidence type="ECO:0000313" key="7">
    <source>
        <dbReference type="EMBL" id="MXO67721.1"/>
    </source>
</evidence>
<evidence type="ECO:0000259" key="6">
    <source>
        <dbReference type="Pfam" id="PF10415"/>
    </source>
</evidence>
<dbReference type="PRINTS" id="PR00149">
    <property type="entry name" value="FUMRATELYASE"/>
</dbReference>
<dbReference type="SUPFAM" id="SSF48557">
    <property type="entry name" value="L-aspartase-like"/>
    <property type="match status" value="1"/>
</dbReference>
<dbReference type="HAMAP" id="MF_00743">
    <property type="entry name" value="FumaraseC"/>
    <property type="match status" value="1"/>
</dbReference>
<evidence type="ECO:0000259" key="5">
    <source>
        <dbReference type="Pfam" id="PF00206"/>
    </source>
</evidence>
<feature type="binding site" evidence="3">
    <location>
        <position position="319"/>
    </location>
    <ligand>
        <name>substrate</name>
    </ligand>
</feature>
<feature type="binding site" evidence="3">
    <location>
        <begin position="139"/>
        <end position="141"/>
    </location>
    <ligand>
        <name>substrate</name>
    </ligand>
</feature>
<feature type="binding site" description="in site B" evidence="3">
    <location>
        <begin position="129"/>
        <end position="132"/>
    </location>
    <ligand>
        <name>substrate</name>
    </ligand>
</feature>
<dbReference type="Gene3D" id="1.10.275.10">
    <property type="entry name" value="Fumarase/aspartase (N-terminal domain)"/>
    <property type="match status" value="1"/>
</dbReference>
<feature type="binding site" evidence="3">
    <location>
        <begin position="324"/>
        <end position="326"/>
    </location>
    <ligand>
        <name>substrate</name>
    </ligand>
</feature>
<feature type="domain" description="Fumarate lyase N-terminal" evidence="5">
    <location>
        <begin position="12"/>
        <end position="342"/>
    </location>
</feature>
<dbReference type="EMBL" id="WTYO01000001">
    <property type="protein sequence ID" value="MXO67721.1"/>
    <property type="molecule type" value="Genomic_DNA"/>
</dbReference>
<dbReference type="InterPro" id="IPR018951">
    <property type="entry name" value="Fumarase_C_C"/>
</dbReference>
<name>A0ABW9US68_9SPHN</name>
<dbReference type="InterPro" id="IPR022761">
    <property type="entry name" value="Fumarate_lyase_N"/>
</dbReference>
<dbReference type="CDD" id="cd01362">
    <property type="entry name" value="Fumarase_classII"/>
    <property type="match status" value="1"/>
</dbReference>
<accession>A0ABW9US68</accession>
<comment type="miscellaneous">
    <text evidence="3">There are 2 substrate-binding sites: the catalytic A site, and the non-catalytic B site that may play a role in the transfer of substrate or product between the active site and the solvent. Alternatively, the B site may bind allosteric effectors.</text>
</comment>
<comment type="catalytic activity">
    <reaction evidence="3">
        <text>(S)-malate = fumarate + H2O</text>
        <dbReference type="Rhea" id="RHEA:12460"/>
        <dbReference type="ChEBI" id="CHEBI:15377"/>
        <dbReference type="ChEBI" id="CHEBI:15589"/>
        <dbReference type="ChEBI" id="CHEBI:29806"/>
        <dbReference type="EC" id="4.2.1.2"/>
    </reaction>
</comment>
<dbReference type="PANTHER" id="PTHR11444">
    <property type="entry name" value="ASPARTATEAMMONIA/ARGININOSUCCINATE/ADENYLOSUCCINATE LYASE"/>
    <property type="match status" value="1"/>
</dbReference>
<comment type="subunit">
    <text evidence="3">Homotetramer.</text>
</comment>
<evidence type="ECO:0000256" key="1">
    <source>
        <dbReference type="ARBA" id="ARBA00009084"/>
    </source>
</evidence>
<evidence type="ECO:0000256" key="2">
    <source>
        <dbReference type="ARBA" id="ARBA00023239"/>
    </source>
</evidence>
<proteinExistence type="inferred from homology"/>
<dbReference type="InterPro" id="IPR024083">
    <property type="entry name" value="Fumarase/histidase_N"/>
</dbReference>
<dbReference type="PROSITE" id="PS00163">
    <property type="entry name" value="FUMARATE_LYASES"/>
    <property type="match status" value="1"/>
</dbReference>
<dbReference type="NCBIfam" id="TIGR00979">
    <property type="entry name" value="fumC_II"/>
    <property type="match status" value="1"/>
</dbReference>
<keyword evidence="8" id="KW-1185">Reference proteome</keyword>
<dbReference type="GO" id="GO:0004333">
    <property type="term" value="F:fumarate hydratase activity"/>
    <property type="evidence" value="ECO:0007669"/>
    <property type="project" value="UniProtKB-EC"/>
</dbReference>
<dbReference type="InterPro" id="IPR020557">
    <property type="entry name" value="Fumarate_lyase_CS"/>
</dbReference>
<keyword evidence="2 3" id="KW-0456">Lyase</keyword>
<comment type="similarity">
    <text evidence="1 3">Belongs to the class-II fumarase/aspartase family. Fumarase subfamily.</text>
</comment>
<dbReference type="Gene3D" id="1.10.40.30">
    <property type="entry name" value="Fumarase/aspartase (C-terminal domain)"/>
    <property type="match status" value="1"/>
</dbReference>
<keyword evidence="3" id="KW-0816">Tricarboxylic acid cycle</keyword>
<dbReference type="EC" id="4.2.1.2" evidence="3"/>
<dbReference type="InterPro" id="IPR000362">
    <property type="entry name" value="Fumarate_lyase_fam"/>
</dbReference>
<dbReference type="PANTHER" id="PTHR11444:SF1">
    <property type="entry name" value="FUMARATE HYDRATASE, MITOCHONDRIAL"/>
    <property type="match status" value="1"/>
</dbReference>
<feature type="site" description="Important for catalytic activity" evidence="3">
    <location>
        <position position="331"/>
    </location>
</feature>
<dbReference type="InterPro" id="IPR005677">
    <property type="entry name" value="Fum_hydII"/>
</dbReference>
<dbReference type="InterPro" id="IPR008948">
    <property type="entry name" value="L-Aspartase-like"/>
</dbReference>
<evidence type="ECO:0000256" key="3">
    <source>
        <dbReference type="HAMAP-Rule" id="MF_00743"/>
    </source>
</evidence>
<dbReference type="RefSeq" id="WP_160732349.1">
    <property type="nucleotide sequence ID" value="NZ_WTYO01000001.1"/>
</dbReference>
<dbReference type="Pfam" id="PF00206">
    <property type="entry name" value="Lyase_1"/>
    <property type="match status" value="1"/>
</dbReference>
<evidence type="ECO:0000313" key="8">
    <source>
        <dbReference type="Proteomes" id="UP000444401"/>
    </source>
</evidence>
<gene>
    <name evidence="3 7" type="primary">fumC</name>
    <name evidence="7" type="ORF">GRI72_02590</name>
</gene>
<feature type="region of interest" description="Disordered" evidence="4">
    <location>
        <begin position="120"/>
        <end position="141"/>
    </location>
</feature>
<comment type="caution">
    <text evidence="7">The sequence shown here is derived from an EMBL/GenBank/DDBJ whole genome shotgun (WGS) entry which is preliminary data.</text>
</comment>
<feature type="active site" description="Proton donor/acceptor" evidence="3">
    <location>
        <position position="188"/>
    </location>
</feature>
<feature type="binding site" evidence="3">
    <location>
        <position position="187"/>
    </location>
    <ligand>
        <name>substrate</name>
    </ligand>
</feature>
<sequence>MNATRTETDTMGAVEVPADRLWGAQTQRSLANFRIGGERLPQPLIRALGVIKRAAAEANRDLGVLDPEIAGAIANAAQEVIDGKLDDHFPLVVWQTGSGTQSNMNANEVIANRAIQMLGGEPGSKSPVHPNDHVNRSQSSNDTFPSAINVAVAGEVCGALLPALRRMHGVLEDKAREWADIVKIGRTHTQDATPLTLGQEFSGYAAQVGAGIERIELALPGLCRLAQGGTAVGTGLNAPDGFAGKVAERVAAITGLPFGPAPNTFAALAAQDELVFAHGALNALAAALYKIANDIRFLGSGPRAGLGELALPANEPGSSIMPGKVNPTQCEALTQVCIEVFGNNAALTFAGSQGQFELNTYRPMMGWNALRSARLLADAAESFTANLLEGLEPRRENIARGVESSLMLVTALAPAIGYDKAAAIAKAAHAEGLTLREAAVRSGHVSGEDFDRLVRPEDMV</sequence>
<comment type="subcellular location">
    <subcellularLocation>
        <location evidence="3">Cytoplasm</location>
    </subcellularLocation>
</comment>